<dbReference type="AlphaFoldDB" id="A0A562PI28"/>
<dbReference type="EMBL" id="CP046904">
    <property type="protein sequence ID" value="QGZ42776.1"/>
    <property type="molecule type" value="Genomic_DNA"/>
</dbReference>
<dbReference type="RefSeq" id="WP_145879692.1">
    <property type="nucleotide sequence ID" value="NZ_CP046904.1"/>
</dbReference>
<keyword evidence="4" id="KW-1185">Reference proteome</keyword>
<evidence type="ECO:0000313" key="4">
    <source>
        <dbReference type="Proteomes" id="UP000437862"/>
    </source>
</evidence>
<evidence type="ECO:0000313" key="2">
    <source>
        <dbReference type="EMBL" id="TWI44125.1"/>
    </source>
</evidence>
<evidence type="ECO:0000313" key="3">
    <source>
        <dbReference type="Proteomes" id="UP000315112"/>
    </source>
</evidence>
<reference evidence="2" key="2">
    <citation type="submission" date="2019-07" db="EMBL/GenBank/DDBJ databases">
        <authorList>
            <person name="Whitman W."/>
            <person name="Huntemann M."/>
            <person name="Clum A."/>
            <person name="Pillay M."/>
            <person name="Palaniappan K."/>
            <person name="Varghese N."/>
            <person name="Mikhailova N."/>
            <person name="Stamatis D."/>
            <person name="Reddy T."/>
            <person name="Daum C."/>
            <person name="Shapiro N."/>
            <person name="Ivanova N."/>
            <person name="Kyrpides N."/>
            <person name="Woyke T."/>
        </authorList>
    </citation>
    <scope>NUCLEOTIDE SEQUENCE</scope>
    <source>
        <strain evidence="2">CGMCC 1.10685</strain>
    </source>
</reference>
<sequence>MSAPGIDELEDPARLPPPSVLRGLNAVQRRLESMQESPAAESWRALARELLHALDLSHDVALACVLRNQIGGTYALRHSVETAVIAALTARHLRVRPVHLLTLTSAALALHTTGRHEAGPHTVRSAEAEHDWFTRQLLAHAPGHAPDEPVLATGARLLRMADRYCAGISARNYRRSLLPDDALARVLADAPDEGLADAFRREIGPFPPGTVVRLEGGETGVVLHRDGGQPEVLCLRDAAGRALPVALPRRAPIACALGDDDCDVRVSMKQVWGPLASL</sequence>
<dbReference type="OrthoDB" id="9774747at2"/>
<dbReference type="SUPFAM" id="SSF109604">
    <property type="entry name" value="HD-domain/PDEase-like"/>
    <property type="match status" value="1"/>
</dbReference>
<accession>A0A562PI28</accession>
<dbReference type="Proteomes" id="UP000315112">
    <property type="component" value="Unassembled WGS sequence"/>
</dbReference>
<dbReference type="EMBL" id="VLKW01000010">
    <property type="protein sequence ID" value="TWI44125.1"/>
    <property type="molecule type" value="Genomic_DNA"/>
</dbReference>
<name>A0A562PI28_9BURK</name>
<reference evidence="1 4" key="3">
    <citation type="submission" date="2019-12" db="EMBL/GenBank/DDBJ databases">
        <title>Draft Genome Sequences of Six Type Strains of the Genus Massilia.</title>
        <authorList>
            <person name="Miess H."/>
            <person name="Frediansyah A."/>
            <person name="Goeker M."/>
            <person name="Gross H."/>
        </authorList>
    </citation>
    <scope>NUCLEOTIDE SEQUENCE [LARGE SCALE GENOMIC DNA]</scope>
    <source>
        <strain evidence="1 4">DSM 26639</strain>
    </source>
</reference>
<protein>
    <submittedName>
        <fullName evidence="1">Metal-dependent phosphohydrolase</fullName>
    </submittedName>
</protein>
<dbReference type="Proteomes" id="UP000437862">
    <property type="component" value="Chromosome"/>
</dbReference>
<proteinExistence type="predicted"/>
<evidence type="ECO:0000313" key="1">
    <source>
        <dbReference type="EMBL" id="QGZ42776.1"/>
    </source>
</evidence>
<organism evidence="2 3">
    <name type="scientific">Pseudoduganella flava</name>
    <dbReference type="NCBI Taxonomy" id="871742"/>
    <lineage>
        <taxon>Bacteria</taxon>
        <taxon>Pseudomonadati</taxon>
        <taxon>Pseudomonadota</taxon>
        <taxon>Betaproteobacteria</taxon>
        <taxon>Burkholderiales</taxon>
        <taxon>Oxalobacteraceae</taxon>
        <taxon>Telluria group</taxon>
        <taxon>Pseudoduganella</taxon>
    </lineage>
</organism>
<reference evidence="2 3" key="1">
    <citation type="journal article" date="2015" name="Stand. Genomic Sci.">
        <title>Genomic Encyclopedia of Bacterial and Archaeal Type Strains, Phase III: the genomes of soil and plant-associated and newly described type strains.</title>
        <authorList>
            <person name="Whitman W.B."/>
            <person name="Woyke T."/>
            <person name="Klenk H.P."/>
            <person name="Zhou Y."/>
            <person name="Lilburn T.G."/>
            <person name="Beck B.J."/>
            <person name="De Vos P."/>
            <person name="Vandamme P."/>
            <person name="Eisen J.A."/>
            <person name="Garrity G."/>
            <person name="Hugenholtz P."/>
            <person name="Kyrpides N.C."/>
        </authorList>
    </citation>
    <scope>NUCLEOTIDE SEQUENCE [LARGE SCALE GENOMIC DNA]</scope>
    <source>
        <strain evidence="2 3">CGMCC 1.10685</strain>
    </source>
</reference>
<gene>
    <name evidence="1" type="ORF">GO485_29555</name>
    <name evidence="2" type="ORF">IP92_04644</name>
</gene>